<dbReference type="PROSITE" id="PS51072">
    <property type="entry name" value="MHD"/>
    <property type="match status" value="2"/>
</dbReference>
<dbReference type="CDD" id="cd14837">
    <property type="entry name" value="AP3_Mu_N"/>
    <property type="match status" value="2"/>
</dbReference>
<protein>
    <recommendedName>
        <fullName evidence="5">MHD domain-containing protein</fullName>
    </recommendedName>
</protein>
<dbReference type="InterPro" id="IPR011012">
    <property type="entry name" value="Longin-like_dom_sf"/>
</dbReference>
<evidence type="ECO:0000259" key="5">
    <source>
        <dbReference type="PROSITE" id="PS51072"/>
    </source>
</evidence>
<evidence type="ECO:0000256" key="1">
    <source>
        <dbReference type="ARBA" id="ARBA00004308"/>
    </source>
</evidence>
<feature type="compositionally biased region" description="Low complexity" evidence="4">
    <location>
        <begin position="756"/>
        <end position="775"/>
    </location>
</feature>
<feature type="domain" description="MHD" evidence="5">
    <location>
        <begin position="203"/>
        <end position="468"/>
    </location>
</feature>
<keyword evidence="2" id="KW-0813">Transport</keyword>
<feature type="region of interest" description="Disordered" evidence="4">
    <location>
        <begin position="754"/>
        <end position="776"/>
    </location>
</feature>
<dbReference type="Proteomes" id="UP000016935">
    <property type="component" value="Unassembled WGS sequence"/>
</dbReference>
<dbReference type="InterPro" id="IPR028565">
    <property type="entry name" value="MHD"/>
</dbReference>
<dbReference type="Pfam" id="PF01217">
    <property type="entry name" value="Clat_adaptor_s"/>
    <property type="match status" value="2"/>
</dbReference>
<feature type="compositionally biased region" description="Low complexity" evidence="4">
    <location>
        <begin position="153"/>
        <end position="166"/>
    </location>
</feature>
<dbReference type="PANTHER" id="PTHR10529">
    <property type="entry name" value="AP COMPLEX SUBUNIT MU"/>
    <property type="match status" value="1"/>
</dbReference>
<evidence type="ECO:0000256" key="2">
    <source>
        <dbReference type="ARBA" id="ARBA00022448"/>
    </source>
</evidence>
<dbReference type="InterPro" id="IPR036168">
    <property type="entry name" value="AP2_Mu_C_sf"/>
</dbReference>
<dbReference type="SUPFAM" id="SSF49447">
    <property type="entry name" value="Second domain of Mu2 adaptin subunit (ap50) of ap2 adaptor"/>
    <property type="match status" value="2"/>
</dbReference>
<feature type="region of interest" description="Disordered" evidence="4">
    <location>
        <begin position="428"/>
        <end position="468"/>
    </location>
</feature>
<comment type="subcellular location">
    <subcellularLocation>
        <location evidence="1">Endomembrane system</location>
    </subcellularLocation>
</comment>
<accession>R0KAV9</accession>
<evidence type="ECO:0000313" key="7">
    <source>
        <dbReference type="Proteomes" id="UP000016935"/>
    </source>
</evidence>
<dbReference type="GeneID" id="19401929"/>
<dbReference type="OrthoDB" id="870at2759"/>
<dbReference type="STRING" id="671987.R0KAV9"/>
<reference evidence="6 7" key="2">
    <citation type="journal article" date="2013" name="PLoS Genet.">
        <title>Comparative genome structure, secondary metabolite, and effector coding capacity across Cochliobolus pathogens.</title>
        <authorList>
            <person name="Condon B.J."/>
            <person name="Leng Y."/>
            <person name="Wu D."/>
            <person name="Bushley K.E."/>
            <person name="Ohm R.A."/>
            <person name="Otillar R."/>
            <person name="Martin J."/>
            <person name="Schackwitz W."/>
            <person name="Grimwood J."/>
            <person name="MohdZainudin N."/>
            <person name="Xue C."/>
            <person name="Wang R."/>
            <person name="Manning V.A."/>
            <person name="Dhillon B."/>
            <person name="Tu Z.J."/>
            <person name="Steffenson B.J."/>
            <person name="Salamov A."/>
            <person name="Sun H."/>
            <person name="Lowry S."/>
            <person name="LaButti K."/>
            <person name="Han J."/>
            <person name="Copeland A."/>
            <person name="Lindquist E."/>
            <person name="Barry K."/>
            <person name="Schmutz J."/>
            <person name="Baker S.E."/>
            <person name="Ciuffetti L.M."/>
            <person name="Grigoriev I.V."/>
            <person name="Zhong S."/>
            <person name="Turgeon B.G."/>
        </authorList>
    </citation>
    <scope>NUCLEOTIDE SEQUENCE [LARGE SCALE GENOMIC DNA]</scope>
    <source>
        <strain evidence="7">28A</strain>
    </source>
</reference>
<evidence type="ECO:0000313" key="6">
    <source>
        <dbReference type="EMBL" id="EOA90078.1"/>
    </source>
</evidence>
<dbReference type="Pfam" id="PF00928">
    <property type="entry name" value="Adap_comp_sub"/>
    <property type="match status" value="2"/>
</dbReference>
<dbReference type="AlphaFoldDB" id="R0KAV9"/>
<dbReference type="SUPFAM" id="SSF64356">
    <property type="entry name" value="SNARE-like"/>
    <property type="match status" value="2"/>
</dbReference>
<sequence>MSAIDALYMFDEHNTPLLEHVYVNRPPPSSILLPLYLAHADPRPPLLYLPNTNPPTLLYSIIQDQLLFLCPSSADTDPLAILSFLHRLTDVLEDYLGSPLLASKIEANYDVVAQLLSEMVDGGIIANTEPNALRDVVDAPNLLKSLLGGVGLPSTTPSSLTPSSTSAFGLGAGRASPRLGPSPASTQAASPVPWRRANVRHTSNEMYVDIVETLQVTLSPSGRPLAAMANGTIAFTAKVSGVPDLLLQLGCAGGIQNTVSLPVFHPCVRLNQWKARPGELSFVPPDGRFVLAGYEVDLLGPSALESFSTEKSARNTAPRLNIPATVSVHPSLGPTGSDFELLFLCPSSADTDPLAILSFLHRLTDVLEDYLGSPLLASKIEANYDVVAQLLSEMVDGGIIANTEPNALRDVVDAPNLLKSLLGGVGLPSTTPSSLTPSSTSAFGLGAGRASPRLGPSPASTQAASPVPWRRANVRHTSNEMYVDIVETLQVTLSPSGRPLAAMANGTIAFTAKVSGVPDLLLQLGCAGGIQNTVSLPVFHPCVRLNQWKARPGELSFVPPDGRFVLAGYEVDLLGPSALESFSTEKSARNTAPRLNIPATVSVHPSLGPTGSDFEVKLLLNPRFTGKSSAFSQSSAAKASLARAAASTGTTAAPAIEEMLIHIPLPATVKNVVDIRVARGLGDAGYAPGDRAIEWRISSREVTTLMAQDRGGGIGVTATLRGTVVGQDDASADDALDGGGPVSFSTSTYDYDDSDTLAQPSLPAPSSSSTRAPQPDSDAKIKLANKVLMPSCATVSFSVKGWLPSGIKVESLNVDQRRSKGLGSGVTPYKGVKYLCVSRQGVECRC</sequence>
<proteinExistence type="predicted"/>
<feature type="compositionally biased region" description="Low complexity" evidence="4">
    <location>
        <begin position="428"/>
        <end position="441"/>
    </location>
</feature>
<evidence type="ECO:0000256" key="3">
    <source>
        <dbReference type="ARBA" id="ARBA00023136"/>
    </source>
</evidence>
<organism evidence="6 7">
    <name type="scientific">Exserohilum turcicum (strain 28A)</name>
    <name type="common">Northern leaf blight fungus</name>
    <name type="synonym">Setosphaeria turcica</name>
    <dbReference type="NCBI Taxonomy" id="671987"/>
    <lineage>
        <taxon>Eukaryota</taxon>
        <taxon>Fungi</taxon>
        <taxon>Dikarya</taxon>
        <taxon>Ascomycota</taxon>
        <taxon>Pezizomycotina</taxon>
        <taxon>Dothideomycetes</taxon>
        <taxon>Pleosporomycetidae</taxon>
        <taxon>Pleosporales</taxon>
        <taxon>Pleosporineae</taxon>
        <taxon>Pleosporaceae</taxon>
        <taxon>Exserohilum</taxon>
    </lineage>
</organism>
<dbReference type="GO" id="GO:0012505">
    <property type="term" value="C:endomembrane system"/>
    <property type="evidence" value="ECO:0007669"/>
    <property type="project" value="UniProtKB-SubCell"/>
</dbReference>
<dbReference type="InterPro" id="IPR050431">
    <property type="entry name" value="Adaptor_comp_med_subunit"/>
</dbReference>
<dbReference type="EMBL" id="KB908493">
    <property type="protein sequence ID" value="EOA90078.1"/>
    <property type="molecule type" value="Genomic_DNA"/>
</dbReference>
<keyword evidence="7" id="KW-1185">Reference proteome</keyword>
<dbReference type="Gene3D" id="3.30.450.60">
    <property type="match status" value="2"/>
</dbReference>
<keyword evidence="3" id="KW-0472">Membrane</keyword>
<reference evidence="6 7" key="1">
    <citation type="journal article" date="2012" name="PLoS Pathog.">
        <title>Diverse lifestyles and strategies of plant pathogenesis encoded in the genomes of eighteen Dothideomycetes fungi.</title>
        <authorList>
            <person name="Ohm R.A."/>
            <person name="Feau N."/>
            <person name="Henrissat B."/>
            <person name="Schoch C.L."/>
            <person name="Horwitz B.A."/>
            <person name="Barry K.W."/>
            <person name="Condon B.J."/>
            <person name="Copeland A.C."/>
            <person name="Dhillon B."/>
            <person name="Glaser F."/>
            <person name="Hesse C.N."/>
            <person name="Kosti I."/>
            <person name="LaButti K."/>
            <person name="Lindquist E.A."/>
            <person name="Lucas S."/>
            <person name="Salamov A.A."/>
            <person name="Bradshaw R.E."/>
            <person name="Ciuffetti L."/>
            <person name="Hamelin R.C."/>
            <person name="Kema G.H.J."/>
            <person name="Lawrence C."/>
            <person name="Scott J.A."/>
            <person name="Spatafora J.W."/>
            <person name="Turgeon B.G."/>
            <person name="de Wit P.J.G.M."/>
            <person name="Zhong S."/>
            <person name="Goodwin S.B."/>
            <person name="Grigoriev I.V."/>
        </authorList>
    </citation>
    <scope>NUCLEOTIDE SEQUENCE [LARGE SCALE GENOMIC DNA]</scope>
    <source>
        <strain evidence="7">28A</strain>
    </source>
</reference>
<evidence type="ECO:0000256" key="4">
    <source>
        <dbReference type="SAM" id="MobiDB-lite"/>
    </source>
</evidence>
<dbReference type="Gene3D" id="2.60.40.1170">
    <property type="entry name" value="Mu homology domain, subdomain B"/>
    <property type="match status" value="2"/>
</dbReference>
<feature type="region of interest" description="Disordered" evidence="4">
    <location>
        <begin position="153"/>
        <end position="193"/>
    </location>
</feature>
<name>R0KAV9_EXST2</name>
<dbReference type="InterPro" id="IPR022775">
    <property type="entry name" value="AP_mu_sigma_su"/>
</dbReference>
<dbReference type="eggNOG" id="KOG2740">
    <property type="taxonomic scope" value="Eukaryota"/>
</dbReference>
<feature type="domain" description="MHD" evidence="5">
    <location>
        <begin position="478"/>
        <end position="845"/>
    </location>
</feature>
<gene>
    <name evidence="6" type="ORF">SETTUDRAFT_182621</name>
</gene>
<dbReference type="HOGENOM" id="CLU_017139_0_0_1"/>
<dbReference type="RefSeq" id="XP_008022008.1">
    <property type="nucleotide sequence ID" value="XM_008023817.1"/>
</dbReference>